<protein>
    <submittedName>
        <fullName evidence="1">Uncharacterized protein</fullName>
    </submittedName>
</protein>
<evidence type="ECO:0000313" key="1">
    <source>
        <dbReference type="EMBL" id="SON53905.1"/>
    </source>
</evidence>
<dbReference type="Proteomes" id="UP000223606">
    <property type="component" value="Chromosome 1"/>
</dbReference>
<proteinExistence type="predicted"/>
<dbReference type="RefSeq" id="WP_099553819.1">
    <property type="nucleotide sequence ID" value="NZ_LT960614.1"/>
</dbReference>
<evidence type="ECO:0000313" key="2">
    <source>
        <dbReference type="Proteomes" id="UP000223606"/>
    </source>
</evidence>
<dbReference type="AlphaFoldDB" id="A0A2C9D357"/>
<dbReference type="KEGG" id="hdi:HDIA_0364"/>
<sequence length="77" mass="8578">MMGIATTTIMTLSLCVSGPSGPCHRQAEEQMVFNGNQIECALFGQQAVSEYLKAHIKRRLLKYRCESSDNRTRIGSI</sequence>
<keyword evidence="2" id="KW-1185">Reference proteome</keyword>
<accession>A0A2C9D357</accession>
<reference evidence="2" key="1">
    <citation type="submission" date="2017-09" db="EMBL/GenBank/DDBJ databases">
        <title>Genome sequence of Nannocystis excedens DSM 71.</title>
        <authorList>
            <person name="Blom J."/>
        </authorList>
    </citation>
    <scope>NUCLEOTIDE SEQUENCE [LARGE SCALE GENOMIC DNA]</scope>
    <source>
        <strain evidence="2">type strain: E19</strain>
    </source>
</reference>
<organism evidence="1 2">
    <name type="scientific">Hartmannibacter diazotrophicus</name>
    <dbReference type="NCBI Taxonomy" id="1482074"/>
    <lineage>
        <taxon>Bacteria</taxon>
        <taxon>Pseudomonadati</taxon>
        <taxon>Pseudomonadota</taxon>
        <taxon>Alphaproteobacteria</taxon>
        <taxon>Hyphomicrobiales</taxon>
        <taxon>Pleomorphomonadaceae</taxon>
        <taxon>Hartmannibacter</taxon>
    </lineage>
</organism>
<name>A0A2C9D357_9HYPH</name>
<gene>
    <name evidence="1" type="ORF">HDIA_0364</name>
</gene>
<dbReference type="EMBL" id="LT960614">
    <property type="protein sequence ID" value="SON53905.1"/>
    <property type="molecule type" value="Genomic_DNA"/>
</dbReference>